<evidence type="ECO:0000256" key="3">
    <source>
        <dbReference type="ARBA" id="ARBA00023125"/>
    </source>
</evidence>
<keyword evidence="4" id="KW-0804">Transcription</keyword>
<proteinExistence type="predicted"/>
<reference evidence="6 7" key="1">
    <citation type="submission" date="2023-03" db="EMBL/GenBank/DDBJ databases">
        <title>Paludisphaera mucosa sp. nov. a novel planctomycete from northern fen.</title>
        <authorList>
            <person name="Ivanova A."/>
        </authorList>
    </citation>
    <scope>NUCLEOTIDE SEQUENCE [LARGE SCALE GENOMIC DNA]</scope>
    <source>
        <strain evidence="6 7">Pla2</strain>
    </source>
</reference>
<dbReference type="PANTHER" id="PTHR43133:SF8">
    <property type="entry name" value="RNA POLYMERASE SIGMA FACTOR HI_1459-RELATED"/>
    <property type="match status" value="1"/>
</dbReference>
<keyword evidence="7" id="KW-1185">Reference proteome</keyword>
<evidence type="ECO:0000313" key="6">
    <source>
        <dbReference type="EMBL" id="MDG3004974.1"/>
    </source>
</evidence>
<dbReference type="SUPFAM" id="SSF88946">
    <property type="entry name" value="Sigma2 domain of RNA polymerase sigma factors"/>
    <property type="match status" value="1"/>
</dbReference>
<dbReference type="InterPro" id="IPR007627">
    <property type="entry name" value="RNA_pol_sigma70_r2"/>
</dbReference>
<dbReference type="InterPro" id="IPR039425">
    <property type="entry name" value="RNA_pol_sigma-70-like"/>
</dbReference>
<protein>
    <submittedName>
        <fullName evidence="6">Sigma-70 family RNA polymerase sigma factor</fullName>
    </submittedName>
</protein>
<dbReference type="PANTHER" id="PTHR43133">
    <property type="entry name" value="RNA POLYMERASE ECF-TYPE SIGMA FACTO"/>
    <property type="match status" value="1"/>
</dbReference>
<evidence type="ECO:0000256" key="4">
    <source>
        <dbReference type="ARBA" id="ARBA00023163"/>
    </source>
</evidence>
<dbReference type="Pfam" id="PF04542">
    <property type="entry name" value="Sigma70_r2"/>
    <property type="match status" value="1"/>
</dbReference>
<evidence type="ECO:0000259" key="5">
    <source>
        <dbReference type="Pfam" id="PF04542"/>
    </source>
</evidence>
<feature type="domain" description="RNA polymerase sigma-70 region 2" evidence="5">
    <location>
        <begin position="28"/>
        <end position="92"/>
    </location>
</feature>
<name>A0ABT6FBK4_9BACT</name>
<dbReference type="Gene3D" id="1.10.1740.10">
    <property type="match status" value="1"/>
</dbReference>
<evidence type="ECO:0000313" key="7">
    <source>
        <dbReference type="Proteomes" id="UP001216907"/>
    </source>
</evidence>
<organism evidence="6 7">
    <name type="scientific">Paludisphaera mucosa</name>
    <dbReference type="NCBI Taxonomy" id="3030827"/>
    <lineage>
        <taxon>Bacteria</taxon>
        <taxon>Pseudomonadati</taxon>
        <taxon>Planctomycetota</taxon>
        <taxon>Planctomycetia</taxon>
        <taxon>Isosphaerales</taxon>
        <taxon>Isosphaeraceae</taxon>
        <taxon>Paludisphaera</taxon>
    </lineage>
</organism>
<keyword evidence="2" id="KW-0731">Sigma factor</keyword>
<gene>
    <name evidence="6" type="ORF">PZE19_14395</name>
</gene>
<accession>A0ABT6FBK4</accession>
<dbReference type="RefSeq" id="WP_277861324.1">
    <property type="nucleotide sequence ID" value="NZ_JARRAG010000002.1"/>
</dbReference>
<keyword evidence="1" id="KW-0805">Transcription regulation</keyword>
<dbReference type="InterPro" id="IPR013325">
    <property type="entry name" value="RNA_pol_sigma_r2"/>
</dbReference>
<dbReference type="InterPro" id="IPR014284">
    <property type="entry name" value="RNA_pol_sigma-70_dom"/>
</dbReference>
<keyword evidence="3" id="KW-0238">DNA-binding</keyword>
<evidence type="ECO:0000256" key="2">
    <source>
        <dbReference type="ARBA" id="ARBA00023082"/>
    </source>
</evidence>
<comment type="caution">
    <text evidence="6">The sequence shown here is derived from an EMBL/GenBank/DDBJ whole genome shotgun (WGS) entry which is preliminary data.</text>
</comment>
<dbReference type="EMBL" id="JARRAG010000002">
    <property type="protein sequence ID" value="MDG3004974.1"/>
    <property type="molecule type" value="Genomic_DNA"/>
</dbReference>
<sequence length="205" mass="24350">MPSTHDLTRFSIIDGILDRDADRWRDFYAIYKPMLLGYFRKQGLKESDASDLIQDVFLKLLKKIHTYDRERTRFRTWLFTVARNTLIDQARRCLTQKQAIDGWVKEVLNAASDEEDRQREEFERSHHTRVLQFAFEKVRRRSSPRVWSCFELSVIKGLPGAEVARALDVTTNVVYVNSWRVLQAVKKVCHRYDEDLKHEPNDRMS</sequence>
<dbReference type="NCBIfam" id="TIGR02937">
    <property type="entry name" value="sigma70-ECF"/>
    <property type="match status" value="1"/>
</dbReference>
<evidence type="ECO:0000256" key="1">
    <source>
        <dbReference type="ARBA" id="ARBA00023015"/>
    </source>
</evidence>
<dbReference type="Proteomes" id="UP001216907">
    <property type="component" value="Unassembled WGS sequence"/>
</dbReference>